<dbReference type="InterPro" id="IPR029054">
    <property type="entry name" value="dUTPase-like"/>
</dbReference>
<comment type="similarity">
    <text evidence="1">Belongs to the dUTPase family.</text>
</comment>
<dbReference type="SUPFAM" id="SSF51283">
    <property type="entry name" value="dUTPase-like"/>
    <property type="match status" value="1"/>
</dbReference>
<accession>A0AAE3DXC2</accession>
<dbReference type="InterPro" id="IPR036157">
    <property type="entry name" value="dUTPase-like_sf"/>
</dbReference>
<evidence type="ECO:0000313" key="8">
    <source>
        <dbReference type="Proteomes" id="UP001198242"/>
    </source>
</evidence>
<dbReference type="Proteomes" id="UP001198242">
    <property type="component" value="Unassembled WGS sequence"/>
</dbReference>
<gene>
    <name evidence="7" type="ORF">LKE05_04640</name>
</gene>
<dbReference type="GO" id="GO:0004170">
    <property type="term" value="F:dUTP diphosphatase activity"/>
    <property type="evidence" value="ECO:0007669"/>
    <property type="project" value="UniProtKB-EC"/>
</dbReference>
<keyword evidence="3" id="KW-0378">Hydrolase</keyword>
<evidence type="ECO:0000256" key="2">
    <source>
        <dbReference type="ARBA" id="ARBA00012379"/>
    </source>
</evidence>
<dbReference type="EMBL" id="JAJEQM010000005">
    <property type="protein sequence ID" value="MCC2210076.1"/>
    <property type="molecule type" value="Genomic_DNA"/>
</dbReference>
<keyword evidence="4" id="KW-0546">Nucleotide metabolism</keyword>
<feature type="domain" description="dUTPase-like" evidence="6">
    <location>
        <begin position="24"/>
        <end position="151"/>
    </location>
</feature>
<dbReference type="AlphaFoldDB" id="A0AAE3DXC2"/>
<evidence type="ECO:0000313" key="7">
    <source>
        <dbReference type="EMBL" id="MCC2210076.1"/>
    </source>
</evidence>
<dbReference type="CDD" id="cd07557">
    <property type="entry name" value="trimeric_dUTPase"/>
    <property type="match status" value="1"/>
</dbReference>
<reference evidence="7 8" key="1">
    <citation type="submission" date="2021-10" db="EMBL/GenBank/DDBJ databases">
        <title>Anaerobic single-cell dispensing facilitates the cultivation of human gut bacteria.</title>
        <authorList>
            <person name="Afrizal A."/>
        </authorList>
    </citation>
    <scope>NUCLEOTIDE SEQUENCE [LARGE SCALE GENOMIC DNA]</scope>
    <source>
        <strain evidence="7 8">CLA-AA-H232</strain>
    </source>
</reference>
<proteinExistence type="inferred from homology"/>
<evidence type="ECO:0000256" key="5">
    <source>
        <dbReference type="ARBA" id="ARBA00047686"/>
    </source>
</evidence>
<evidence type="ECO:0000256" key="3">
    <source>
        <dbReference type="ARBA" id="ARBA00022801"/>
    </source>
</evidence>
<evidence type="ECO:0000259" key="6">
    <source>
        <dbReference type="Pfam" id="PF00692"/>
    </source>
</evidence>
<dbReference type="GO" id="GO:0000287">
    <property type="term" value="F:magnesium ion binding"/>
    <property type="evidence" value="ECO:0007669"/>
    <property type="project" value="InterPro"/>
</dbReference>
<dbReference type="PANTHER" id="PTHR11241:SF0">
    <property type="entry name" value="DEOXYURIDINE 5'-TRIPHOSPHATE NUCLEOTIDOHYDROLASE"/>
    <property type="match status" value="1"/>
</dbReference>
<protein>
    <recommendedName>
        <fullName evidence="2">dUTP diphosphatase</fullName>
        <ecNumber evidence="2">3.6.1.23</ecNumber>
    </recommendedName>
</protein>
<organism evidence="7 8">
    <name type="scientific">Hominilimicola fabiformis</name>
    <dbReference type="NCBI Taxonomy" id="2885356"/>
    <lineage>
        <taxon>Bacteria</taxon>
        <taxon>Bacillati</taxon>
        <taxon>Bacillota</taxon>
        <taxon>Clostridia</taxon>
        <taxon>Eubacteriales</taxon>
        <taxon>Oscillospiraceae</taxon>
        <taxon>Hominilimicola</taxon>
    </lineage>
</organism>
<dbReference type="GO" id="GO:0046081">
    <property type="term" value="P:dUTP catabolic process"/>
    <property type="evidence" value="ECO:0007669"/>
    <property type="project" value="InterPro"/>
</dbReference>
<dbReference type="Gene3D" id="2.70.40.10">
    <property type="match status" value="1"/>
</dbReference>
<dbReference type="InterPro" id="IPR033704">
    <property type="entry name" value="dUTPase_trimeric"/>
</dbReference>
<dbReference type="GO" id="GO:0006226">
    <property type="term" value="P:dUMP biosynthetic process"/>
    <property type="evidence" value="ECO:0007669"/>
    <property type="project" value="InterPro"/>
</dbReference>
<sequence>MKATFGTKYDYQQLSDYYDILKPPTRATKGSAGYDFESPISFELKSGETIKIPTGIRAVIDENWVLKIYSRSSLGFKYRLWLDNLTGIIDSDYSNSDNEGHIFIKVTNNSLEDKIVRINRGDKFAQGIFVQYGTVIDDDVVEARNGGFGSTNK</sequence>
<dbReference type="InterPro" id="IPR008181">
    <property type="entry name" value="dUTPase"/>
</dbReference>
<comment type="caution">
    <text evidence="7">The sequence shown here is derived from an EMBL/GenBank/DDBJ whole genome shotgun (WGS) entry which is preliminary data.</text>
</comment>
<dbReference type="Pfam" id="PF00692">
    <property type="entry name" value="dUTPase"/>
    <property type="match status" value="1"/>
</dbReference>
<dbReference type="EC" id="3.6.1.23" evidence="2"/>
<keyword evidence="8" id="KW-1185">Reference proteome</keyword>
<comment type="catalytic activity">
    <reaction evidence="5">
        <text>dUTP + H2O = dUMP + diphosphate + H(+)</text>
        <dbReference type="Rhea" id="RHEA:10248"/>
        <dbReference type="ChEBI" id="CHEBI:15377"/>
        <dbReference type="ChEBI" id="CHEBI:15378"/>
        <dbReference type="ChEBI" id="CHEBI:33019"/>
        <dbReference type="ChEBI" id="CHEBI:61555"/>
        <dbReference type="ChEBI" id="CHEBI:246422"/>
        <dbReference type="EC" id="3.6.1.23"/>
    </reaction>
</comment>
<evidence type="ECO:0000256" key="4">
    <source>
        <dbReference type="ARBA" id="ARBA00023080"/>
    </source>
</evidence>
<name>A0AAE3DXC2_9FIRM</name>
<evidence type="ECO:0000256" key="1">
    <source>
        <dbReference type="ARBA" id="ARBA00006581"/>
    </source>
</evidence>
<dbReference type="PANTHER" id="PTHR11241">
    <property type="entry name" value="DEOXYURIDINE 5'-TRIPHOSPHATE NUCLEOTIDOHYDROLASE"/>
    <property type="match status" value="1"/>
</dbReference>